<dbReference type="Proteomes" id="UP000198796">
    <property type="component" value="Unassembled WGS sequence"/>
</dbReference>
<protein>
    <submittedName>
        <fullName evidence="2">Uncharacterized protein</fullName>
    </submittedName>
</protein>
<evidence type="ECO:0000313" key="2">
    <source>
        <dbReference type="EMBL" id="SFA75221.1"/>
    </source>
</evidence>
<dbReference type="EMBL" id="FOJU01000001">
    <property type="protein sequence ID" value="SFA75221.1"/>
    <property type="molecule type" value="Genomic_DNA"/>
</dbReference>
<dbReference type="RefSeq" id="WP_139226760.1">
    <property type="nucleotide sequence ID" value="NZ_FOJU01000001.1"/>
</dbReference>
<evidence type="ECO:0000256" key="1">
    <source>
        <dbReference type="SAM" id="MobiDB-lite"/>
    </source>
</evidence>
<feature type="compositionally biased region" description="Polar residues" evidence="1">
    <location>
        <begin position="108"/>
        <end position="124"/>
    </location>
</feature>
<name>A0A1I0VFY7_9RHOB</name>
<dbReference type="STRING" id="871651.SAMN05421688_0598"/>
<feature type="compositionally biased region" description="Polar residues" evidence="1">
    <location>
        <begin position="14"/>
        <end position="29"/>
    </location>
</feature>
<organism evidence="2 3">
    <name type="scientific">Poseidonocella pacifica</name>
    <dbReference type="NCBI Taxonomy" id="871651"/>
    <lineage>
        <taxon>Bacteria</taxon>
        <taxon>Pseudomonadati</taxon>
        <taxon>Pseudomonadota</taxon>
        <taxon>Alphaproteobacteria</taxon>
        <taxon>Rhodobacterales</taxon>
        <taxon>Roseobacteraceae</taxon>
        <taxon>Poseidonocella</taxon>
    </lineage>
</organism>
<feature type="region of interest" description="Disordered" evidence="1">
    <location>
        <begin position="1"/>
        <end position="136"/>
    </location>
</feature>
<accession>A0A1I0VFY7</accession>
<evidence type="ECO:0000313" key="3">
    <source>
        <dbReference type="Proteomes" id="UP000198796"/>
    </source>
</evidence>
<gene>
    <name evidence="2" type="ORF">SAMN05421688_0598</name>
</gene>
<dbReference type="AlphaFoldDB" id="A0A1I0VFY7"/>
<keyword evidence="3" id="KW-1185">Reference proteome</keyword>
<sequence>MLLPSLPAGALPATTDTASQPRGAQTSRPPDTVVAQVAKTEAETNSRQATEKPSAPPTELQMKINELLSERAEEIEDQQPAEHTPEPEAANAVGSGGEVPEEGLVKSTPKTPYDQQDPAATSAGNPEAQKRELGRL</sequence>
<reference evidence="2 3" key="1">
    <citation type="submission" date="2016-10" db="EMBL/GenBank/DDBJ databases">
        <authorList>
            <person name="de Groot N.N."/>
        </authorList>
    </citation>
    <scope>NUCLEOTIDE SEQUENCE [LARGE SCALE GENOMIC DNA]</scope>
    <source>
        <strain evidence="2 3">DSM 29316</strain>
    </source>
</reference>
<proteinExistence type="predicted"/>
<feature type="compositionally biased region" description="Low complexity" evidence="1">
    <location>
        <begin position="1"/>
        <end position="13"/>
    </location>
</feature>